<dbReference type="Proteomes" id="UP000663193">
    <property type="component" value="Chromosome 7"/>
</dbReference>
<organism evidence="1 2">
    <name type="scientific">Phaeosphaeria nodorum (strain SN15 / ATCC MYA-4574 / FGSC 10173)</name>
    <name type="common">Glume blotch fungus</name>
    <name type="synonym">Parastagonospora nodorum</name>
    <dbReference type="NCBI Taxonomy" id="321614"/>
    <lineage>
        <taxon>Eukaryota</taxon>
        <taxon>Fungi</taxon>
        <taxon>Dikarya</taxon>
        <taxon>Ascomycota</taxon>
        <taxon>Pezizomycotina</taxon>
        <taxon>Dothideomycetes</taxon>
        <taxon>Pleosporomycetidae</taxon>
        <taxon>Pleosporales</taxon>
        <taxon>Pleosporineae</taxon>
        <taxon>Phaeosphaeriaceae</taxon>
        <taxon>Parastagonospora</taxon>
    </lineage>
</organism>
<gene>
    <name evidence="1" type="ORF">JI435_089040</name>
</gene>
<protein>
    <submittedName>
        <fullName evidence="1">Uncharacterized protein</fullName>
    </submittedName>
</protein>
<evidence type="ECO:0000313" key="1">
    <source>
        <dbReference type="EMBL" id="QRC97312.1"/>
    </source>
</evidence>
<dbReference type="AlphaFoldDB" id="A0A7U2F2R5"/>
<proteinExistence type="predicted"/>
<dbReference type="EMBL" id="CP069029">
    <property type="protein sequence ID" value="QRC97312.1"/>
    <property type="molecule type" value="Genomic_DNA"/>
</dbReference>
<reference evidence="2" key="1">
    <citation type="journal article" date="2021" name="BMC Genomics">
        <title>Chromosome-level genome assembly and manually-curated proteome of model necrotroph Parastagonospora nodorum Sn15 reveals a genome-wide trove of candidate effector homologs, and redundancy of virulence-related functions within an accessory chromosome.</title>
        <authorList>
            <person name="Bertazzoni S."/>
            <person name="Jones D.A.B."/>
            <person name="Phan H.T."/>
            <person name="Tan K.-C."/>
            <person name="Hane J.K."/>
        </authorList>
    </citation>
    <scope>NUCLEOTIDE SEQUENCE [LARGE SCALE GENOMIC DNA]</scope>
    <source>
        <strain evidence="2">SN15 / ATCC MYA-4574 / FGSC 10173)</strain>
    </source>
</reference>
<dbReference type="VEuPathDB" id="FungiDB:JI435_089040"/>
<name>A0A7U2F2R5_PHANO</name>
<evidence type="ECO:0000313" key="2">
    <source>
        <dbReference type="Proteomes" id="UP000663193"/>
    </source>
</evidence>
<accession>A0A7U2F2R5</accession>
<keyword evidence="2" id="KW-1185">Reference proteome</keyword>
<sequence>MSNRYAFGEIDPFLNNDNPIPNFLTGMIRCEPWPDLSAINAGQDVFGTGIEYVYNDIGAKVRRQSCRSRSFELHNSTTPAVSKFADFHAGAIAVLQRMAVQTGSGRLVRRMAIVGRTMEIGLHDHFVRLLHMVLHQGMTKTEAQRAFRDVHDLVDGSLTVRRMRLAVNTDI</sequence>